<reference evidence="3 4" key="1">
    <citation type="journal article" date="2016" name="Nat. Commun.">
        <title>Ectomycorrhizal ecology is imprinted in the genome of the dominant symbiotic fungus Cenococcum geophilum.</title>
        <authorList>
            <consortium name="DOE Joint Genome Institute"/>
            <person name="Peter M."/>
            <person name="Kohler A."/>
            <person name="Ohm R.A."/>
            <person name="Kuo A."/>
            <person name="Krutzmann J."/>
            <person name="Morin E."/>
            <person name="Arend M."/>
            <person name="Barry K.W."/>
            <person name="Binder M."/>
            <person name="Choi C."/>
            <person name="Clum A."/>
            <person name="Copeland A."/>
            <person name="Grisel N."/>
            <person name="Haridas S."/>
            <person name="Kipfer T."/>
            <person name="LaButti K."/>
            <person name="Lindquist E."/>
            <person name="Lipzen A."/>
            <person name="Maire R."/>
            <person name="Meier B."/>
            <person name="Mihaltcheva S."/>
            <person name="Molinier V."/>
            <person name="Murat C."/>
            <person name="Poggeler S."/>
            <person name="Quandt C.A."/>
            <person name="Sperisen C."/>
            <person name="Tritt A."/>
            <person name="Tisserant E."/>
            <person name="Crous P.W."/>
            <person name="Henrissat B."/>
            <person name="Nehls U."/>
            <person name="Egli S."/>
            <person name="Spatafora J.W."/>
            <person name="Grigoriev I.V."/>
            <person name="Martin F.M."/>
        </authorList>
    </citation>
    <scope>NUCLEOTIDE SEQUENCE [LARGE SCALE GENOMIC DNA]</scope>
    <source>
        <strain evidence="3 4">CBS 459.81</strain>
    </source>
</reference>
<dbReference type="SUPFAM" id="SSF46565">
    <property type="entry name" value="Chaperone J-domain"/>
    <property type="match status" value="1"/>
</dbReference>
<feature type="compositionally biased region" description="Pro residues" evidence="1">
    <location>
        <begin position="32"/>
        <end position="46"/>
    </location>
</feature>
<evidence type="ECO:0000256" key="1">
    <source>
        <dbReference type="SAM" id="MobiDB-lite"/>
    </source>
</evidence>
<dbReference type="AlphaFoldDB" id="A0A8E2J967"/>
<organism evidence="3 4">
    <name type="scientific">Lepidopterella palustris CBS 459.81</name>
    <dbReference type="NCBI Taxonomy" id="1314670"/>
    <lineage>
        <taxon>Eukaryota</taxon>
        <taxon>Fungi</taxon>
        <taxon>Dikarya</taxon>
        <taxon>Ascomycota</taxon>
        <taxon>Pezizomycotina</taxon>
        <taxon>Dothideomycetes</taxon>
        <taxon>Pleosporomycetidae</taxon>
        <taxon>Mytilinidiales</taxon>
        <taxon>Argynnaceae</taxon>
        <taxon>Lepidopterella</taxon>
    </lineage>
</organism>
<feature type="region of interest" description="Disordered" evidence="1">
    <location>
        <begin position="1"/>
        <end position="48"/>
    </location>
</feature>
<dbReference type="PRINTS" id="PR00625">
    <property type="entry name" value="JDOMAIN"/>
</dbReference>
<name>A0A8E2J967_9PEZI</name>
<dbReference type="Pfam" id="PF00226">
    <property type="entry name" value="DnaJ"/>
    <property type="match status" value="1"/>
</dbReference>
<gene>
    <name evidence="3" type="ORF">K432DRAFT_471867</name>
</gene>
<feature type="domain" description="J" evidence="2">
    <location>
        <begin position="50"/>
        <end position="82"/>
    </location>
</feature>
<dbReference type="PROSITE" id="PS50076">
    <property type="entry name" value="DNAJ_2"/>
    <property type="match status" value="1"/>
</dbReference>
<dbReference type="EMBL" id="KV745615">
    <property type="protein sequence ID" value="OCK73922.1"/>
    <property type="molecule type" value="Genomic_DNA"/>
</dbReference>
<dbReference type="InterPro" id="IPR036869">
    <property type="entry name" value="J_dom_sf"/>
</dbReference>
<dbReference type="Proteomes" id="UP000250266">
    <property type="component" value="Unassembled WGS sequence"/>
</dbReference>
<feature type="compositionally biased region" description="Polar residues" evidence="1">
    <location>
        <begin position="18"/>
        <end position="29"/>
    </location>
</feature>
<sequence>PQFSSRPKSKPPPRQPQAGASPNFRSSFRPQYAPPPPPPPPRPVPKTPLDLYAILGVHRSATAGEIWSAWHKISLKHHPDKS</sequence>
<keyword evidence="4" id="KW-1185">Reference proteome</keyword>
<dbReference type="Gene3D" id="1.10.287.110">
    <property type="entry name" value="DnaJ domain"/>
    <property type="match status" value="1"/>
</dbReference>
<accession>A0A8E2J967</accession>
<dbReference type="InterPro" id="IPR001623">
    <property type="entry name" value="DnaJ_domain"/>
</dbReference>
<feature type="non-terminal residue" evidence="3">
    <location>
        <position position="1"/>
    </location>
</feature>
<dbReference type="OrthoDB" id="10250354at2759"/>
<dbReference type="CDD" id="cd06257">
    <property type="entry name" value="DnaJ"/>
    <property type="match status" value="1"/>
</dbReference>
<protein>
    <recommendedName>
        <fullName evidence="2">J domain-containing protein</fullName>
    </recommendedName>
</protein>
<evidence type="ECO:0000313" key="4">
    <source>
        <dbReference type="Proteomes" id="UP000250266"/>
    </source>
</evidence>
<evidence type="ECO:0000259" key="2">
    <source>
        <dbReference type="PROSITE" id="PS50076"/>
    </source>
</evidence>
<evidence type="ECO:0000313" key="3">
    <source>
        <dbReference type="EMBL" id="OCK73922.1"/>
    </source>
</evidence>
<proteinExistence type="predicted"/>